<feature type="region of interest" description="Disordered" evidence="1">
    <location>
        <begin position="345"/>
        <end position="481"/>
    </location>
</feature>
<feature type="compositionally biased region" description="Gly residues" evidence="1">
    <location>
        <begin position="237"/>
        <end position="258"/>
    </location>
</feature>
<feature type="compositionally biased region" description="Pro residues" evidence="1">
    <location>
        <begin position="380"/>
        <end position="389"/>
    </location>
</feature>
<proteinExistence type="predicted"/>
<evidence type="ECO:0000313" key="4">
    <source>
        <dbReference type="Proteomes" id="UP001500542"/>
    </source>
</evidence>
<feature type="compositionally biased region" description="Basic and acidic residues" evidence="1">
    <location>
        <begin position="174"/>
        <end position="191"/>
    </location>
</feature>
<feature type="region of interest" description="Disordered" evidence="1">
    <location>
        <begin position="85"/>
        <end position="258"/>
    </location>
</feature>
<feature type="compositionally biased region" description="Basic residues" evidence="1">
    <location>
        <begin position="111"/>
        <end position="124"/>
    </location>
</feature>
<feature type="compositionally biased region" description="Gly residues" evidence="1">
    <location>
        <begin position="199"/>
        <end position="213"/>
    </location>
</feature>
<protein>
    <recommendedName>
        <fullName evidence="2">eCIS core domain-containing protein</fullName>
    </recommendedName>
</protein>
<sequence length="877" mass="90548">MRWPFTRKPATPPAAPALSTAVPVVSDLARPGARRAWVGVPVLDPAVSMRPPILVPLLEAPEIAGARQLARQPEELLGIRPEPLGVELLRGPDHGRGAPASQPGPPGTPRRAARLAPPRRHAVGHPHDELDGSSGVPDGASDELDGSSGELGGARDGLGASSGDSGDGSARRGRVTDRAGRARGESERLGGESEELAGGSEGFGGSSGDLGDGGARRGRVTDRAGGASEGFGRASEGFGGARDGGGAEGDGAGGVWDGDGAELGGAGVEVVGVRRARVVLRGAGDRGVLTRVTAEAVGVPREPDRPFRSIGEYERMLAEFEANDVAGLAMLTGFSSVAAPPPVTPVATTGSEVRQLPRPSLAESRKRGLKATTSTEPDPTEPSPHPPTTPDGSAPTGHNGPPDRSGPTDRNAPTDRSAPMDWSGPTDRSAPMDWSGPTDRSAPVDWSGPTDRSAPVDWSGPTDRSGPMDRSGVVGRGIPREPSELPLAAELPLPLEVPFALGVTEPAESAGFGGSAVLPARSEAASGGSGPADPSHESSESGRDWWSGDGGSSGGADGPGSAGRAELIGRNRAVQADTVRRARSEEVVGLRYEGRLAVGVAPDSLAEASVGQEVMLRLGGGWGSTSGEVPVRRGPAVGVRANELGARAFTADGVVYLPAEAGEPSDPAVQGLLAHELTHVAQQRVLGTNLPSADSAEGRWLEGMAVRAEQRQRSSGVAIPLVHKPIEHPSAGPAPTERIQAAPVGAELTWSMPDHFLGDNQLLSEPAGSEFTQPHDPGEGVPAAQDPSDGWSPAWQRPTAPAATTDPGVLDRLDRLEVTLDEIQDRSGPDLTDLEVRLDDPSLLSRLAERLYANFRHRLRSELLIDRERHGALADPR</sequence>
<organism evidence="3 4">
    <name type="scientific">Kribbella koreensis</name>
    <dbReference type="NCBI Taxonomy" id="57909"/>
    <lineage>
        <taxon>Bacteria</taxon>
        <taxon>Bacillati</taxon>
        <taxon>Actinomycetota</taxon>
        <taxon>Actinomycetes</taxon>
        <taxon>Propionibacteriales</taxon>
        <taxon>Kribbellaceae</taxon>
        <taxon>Kribbella</taxon>
    </lineage>
</organism>
<keyword evidence="4" id="KW-1185">Reference proteome</keyword>
<accession>A0ABN1R8Q5</accession>
<dbReference type="InterPro" id="IPR025295">
    <property type="entry name" value="eCIS_core_dom"/>
</dbReference>
<feature type="region of interest" description="Disordered" evidence="1">
    <location>
        <begin position="521"/>
        <end position="564"/>
    </location>
</feature>
<reference evidence="3 4" key="1">
    <citation type="journal article" date="2019" name="Int. J. Syst. Evol. Microbiol.">
        <title>The Global Catalogue of Microorganisms (GCM) 10K type strain sequencing project: providing services to taxonomists for standard genome sequencing and annotation.</title>
        <authorList>
            <consortium name="The Broad Institute Genomics Platform"/>
            <consortium name="The Broad Institute Genome Sequencing Center for Infectious Disease"/>
            <person name="Wu L."/>
            <person name="Ma J."/>
        </authorList>
    </citation>
    <scope>NUCLEOTIDE SEQUENCE [LARGE SCALE GENOMIC DNA]</scope>
    <source>
        <strain evidence="3 4">JCM 10977</strain>
    </source>
</reference>
<feature type="compositionally biased region" description="Gly residues" evidence="1">
    <location>
        <begin position="548"/>
        <end position="561"/>
    </location>
</feature>
<feature type="region of interest" description="Disordered" evidence="1">
    <location>
        <begin position="756"/>
        <end position="808"/>
    </location>
</feature>
<dbReference type="Pfam" id="PF13699">
    <property type="entry name" value="eCIS_core"/>
    <property type="match status" value="1"/>
</dbReference>
<name>A0ABN1R8Q5_9ACTN</name>
<feature type="domain" description="eCIS core" evidence="2">
    <location>
        <begin position="617"/>
        <end position="684"/>
    </location>
</feature>
<dbReference type="Proteomes" id="UP001500542">
    <property type="component" value="Unassembled WGS sequence"/>
</dbReference>
<evidence type="ECO:0000313" key="3">
    <source>
        <dbReference type="EMBL" id="GAA0953243.1"/>
    </source>
</evidence>
<feature type="compositionally biased region" description="Basic and acidic residues" evidence="1">
    <location>
        <begin position="534"/>
        <end position="543"/>
    </location>
</feature>
<evidence type="ECO:0000256" key="1">
    <source>
        <dbReference type="SAM" id="MobiDB-lite"/>
    </source>
</evidence>
<gene>
    <name evidence="3" type="ORF">GCM10009554_57390</name>
</gene>
<comment type="caution">
    <text evidence="3">The sequence shown here is derived from an EMBL/GenBank/DDBJ whole genome shotgun (WGS) entry which is preliminary data.</text>
</comment>
<dbReference type="EMBL" id="BAAAHK010000013">
    <property type="protein sequence ID" value="GAA0953243.1"/>
    <property type="molecule type" value="Genomic_DNA"/>
</dbReference>
<feature type="compositionally biased region" description="Low complexity" evidence="1">
    <location>
        <begin position="157"/>
        <end position="168"/>
    </location>
</feature>
<evidence type="ECO:0000259" key="2">
    <source>
        <dbReference type="Pfam" id="PF13699"/>
    </source>
</evidence>